<dbReference type="InterPro" id="IPR050865">
    <property type="entry name" value="BEACH_Domain"/>
</dbReference>
<name>A0AAD9VLQ7_9HYME</name>
<dbReference type="CDD" id="cd01201">
    <property type="entry name" value="PH_BEACH"/>
    <property type="match status" value="1"/>
</dbReference>
<feature type="region of interest" description="Disordered" evidence="3">
    <location>
        <begin position="1"/>
        <end position="49"/>
    </location>
</feature>
<evidence type="ECO:0000256" key="3">
    <source>
        <dbReference type="SAM" id="MobiDB-lite"/>
    </source>
</evidence>
<evidence type="ECO:0000256" key="1">
    <source>
        <dbReference type="ARBA" id="ARBA00022574"/>
    </source>
</evidence>
<sequence length="3521" mass="392723">MSIFSPYGFQRGRGRPVNGRQRNESSSGRRRQKSERSYASDDDKEDTTLCGTGVVIDRLEVPRREEILEEDPSLQEFAAGGSYDVSSFEDDGRLKTVETEGEDDDENLREHLGMSSASVDKLQILWDHFIHAEPQSYEKSSWLDIFLAELLAQVKEGRDVKDAVSFCSVGGGGVSTLVACELLSDVHELCAERSEGGELVGLRKYLAQDRGWRCLAVLHLLGVRGLSCGRELVALLVALYPVALQEDDSSTKSTQLSTRNPYVKFHSNDDTVDTVDIVPHARRRNVKSTRCGLTHEGNAVSRRRSSSRKQSICARMALHNSNQRPWAGMETKCNVAAESESSESEFLTDGIDQARSLTLKIRLNPMDFEYFTSVVRSDEEQKWQAALYELPARPPKKTPLDYVDARIKEVLDATISNFETSLLIVQLLQGLRDYDTPAEQTPAVQVLKFALDTLWSLQFGIDGIGLTKIERATLKAAAARLMLMALERVLRADEPTTAVIHNGLLPMTLRLLEDACTKSSADLSPDEGSLLQEFIFATMYGVITFLYCLLHQRSANADKLSDFFELFRLFAESQDGKLVEKTILAIVGLPSADPTRSVIRARKIIDMIGALTSGLKRVRRDIAHASQCHRTKHKSCIDGLQSHHHSDVLGLPYTQSIVGVSILEQACCVSSLFMTLTNLLKESHIYMGEIRIRLLKVTTAAGTCCCFPPKVLLSSIVSFLKKRDSSTYGPAVAFLERTLFKELGAYPVISNCQTCDRPPNYSWEFLEMYNELLSPDDPKLCYVMIAHLLKVTPTSKFQVRQELLLRVFYPTFMKAKAYYNNSGGESAAAKFLILSCLSIMSNLIGNAQMWEKFIEVNGLKQVLTLLSDITFTRSVYVLLEVAVIMEIWNANCREAFEDTEDTALKSLFQFLEKETTDLLNILEHLEKKQIDTEKESCKDKNSDVPINVNQEPEGTEIIIPSEESSMKNQRIENQSSADNHQSELTHVSETIFSNGFEKLDTEIIKISEVSDFVSAADGNRISLHQASAVWRATAGVALCSPNFRLQLSSHPLSTKSLKLFKLLAICVATDSVHDSNKSAYKLFEALITCCLTCSLCGCDVAMELRKVLMDTGVKLGRGIAMIIEALLKVSMLRPAHEQTIPQQPRARLPTINLDTLPDCGAEDSSTGEYVTADDGYEADIEVPGKSSRSNVIKKNNSIGPVVEPRGHANAHPSLCSLAIDLLIHFSKQGLDVERRSIVTSGLRRLAITCRESASSCAALAGSGAITRMLNGFKEIFTNNDPQYEDLQHATLEVFTILATQAISPMELDTYLSFFKVQNPPLLLLLEPLYHLVMAARPQPNFILSFPVECESKIILKTQTEENKNLEKAENLVNNFKMKHLSMGICSPWSVHATCLPVGPELAWPVWLNGCSASMWLRVERGLPFNNRGTIVSTAPLLDSGSESLSDWGILSDNWSREAKEQKMFDLFLGIPVVAGSTSPPTPASIIHLMSIGFEFLVLETWLDFRADKLILRLTRPDDKTNRTISETTISGMLPSGRWHHLALNFKDTVLNKRSAVVEVVLWIDGWREINAQLPFDGLLVRKPSTTCILLGQVGSSSIGAWYLGNVMIFRCPVFTKERALYLASLGPNYTNLANCILNTAKPDFAPLITSGALNGIREVKFEGGKFDTSRRKSYGGTYLRHAVETKISENKIDWDMVMDATNSHLEELQDTLLLSYEAQTPNIVHLYPQAIANPAVVRNLFPSQPGFRVVSAPEHRVSQQPPLSIAPISATRLECQQYRGLIPAANLVGGVPIFLYLFARVVELNSTEEEQALALSIVLHLTRSDSELLNQYRSEGGTSLLLRVLESSRCHAGRHILKAILDAACDSSILIKDIGSGNPSISQNCEAVITNPELVKGALTAWRTWAKSDTLNLLLQAILLLLRDQHSQREFNASQLNRVGIVDTILTLCKEHFMYEDLGAMLEPAIGNVVVELIRALMGAPPEFAHLVAITDYLVLVHQASETYITHSRHNIYFLLPPLIEGKMNIRKRSSVTSSSSEEFIGTLENSKLNKALTNVQIQKSKTCKRKERRNDQSKDTSAGEDSGIAASDGSNPQTNNEKQSTWIDERKACQGLVCEGLLLLLRDAVRVLPDSQVGPVLKHVLRAEVLLVLANNPDPRVRTALIKVIQTYLQRASDEEVNKFIKQKYFMHLANQISLYPGSESLINALENLALRGPTLAAMPPLMAMITKAAATEPNIARPISFITDIIAKNSNALRIVLEQGLVESLVQALVAAAHKGSSTSFYRDIHVLLVAIASKLLESPGNHQMQTVLELHLILNHMELKERSECNKCTMCIPAIRDAQVALFDGELDTLTAKVSTHSGFKLRSTASYLASASYLTSVLTTSSEQSDHGSRSSSYGSLHGTSTSIIRETGKGELYDRFRMILTRAVEFVTAADESPSGNELQLTRRLFSILLHGLCNPLERRNHWSSAWFTRPALRKYTAKLMVWLLGPHQSNNTRVYAVRSLMEEPKAHEILSSLLEVHPQVEQRFTVFFWDLLQRRDEMSSADARVCAEFREALSIWDLAKGIEQASPGIWNEELTLLRRELMRDRDIWIDTNLPAIHRISNRFDALAKQLTDSAMTITRTVVEEQNRERKVLMERLKHARAMEAQAVAKWRDLAKRLTHERALWHFPESYPGSWELDPTEGPARIRIRLQRCHLDIDERFFLPEHKNKLGASEIEAPLSYLFVMNRQDVNASALIERLHTSERIRKMSQAKVVTPRAELAGEVLIGETCLYFVPDNPDIPLHTDIALGGLDLAMAGGTAWRLEDIRELHRRRYQLQERAIEIFLITGRTYLLAFNSSKERDEFATELSVCNLPRRIPGDDLGEAIALWRSGALTNWEYITCLNKLAGRSYNDLMQYPVFPFVLADYISDKIDLNNPKIYRNFKRPMAVQDKKNEQHYINNYNYLKQALSEGLNLIALNQEPFHYGSHYSNSGTVLHFLVRLPPFTSMFLCYQDDNFDIPDRTFHALATTWRLTSCDSTTDVKELIPEFFYLPEFLLNTEGFNFGVRQNGNRVGDVELPKWCGGDARLFILAHRAALETDIVREVIPYWIDLVFGFRQTGRPAVEAINVFHPATYYGFNVEQIADPLERQAWETMVRTYGQTPAQLFKAAHPLPIQNLGTIVASASVPQVIEGVEGIKWGNYVGAPGNEPVLCWKHKHRTSLSYLIPLATGDVFGLPSYTTLLIGYAKEKGTSMFSGMSVLGAALASWSGNDGIARLKCKKEQPPKPLMKSSGLDPITILTSTPDCGQLWTGYLSGKITVHTYNIGVTGKIEFSLVPASVLLAHRSRVTVISLSRAFSIAVSGDGTGVIVIWDLNSLSYVRSIVCDQQYSIHLLSISETLGDIAVTYEVFDKSDKKDLVVRSELRVYTINARSVGSVLSRAQITALCYSNAPEGVSVNVVATGLDNGVIRLWSSWDLRLVREIVNTTKGCGAIIAIAWALDQHHLYAATEDSTVLIWEGSKRLSNGTPKFVNLTSL</sequence>
<evidence type="ECO:0008006" key="8">
    <source>
        <dbReference type="Google" id="ProtNLM"/>
    </source>
</evidence>
<dbReference type="Gene3D" id="1.10.1540.10">
    <property type="entry name" value="BEACH domain"/>
    <property type="match status" value="1"/>
</dbReference>
<dbReference type="InterPro" id="IPR011993">
    <property type="entry name" value="PH-like_dom_sf"/>
</dbReference>
<feature type="compositionally biased region" description="Polar residues" evidence="3">
    <location>
        <begin position="2089"/>
        <end position="2101"/>
    </location>
</feature>
<keyword evidence="1 2" id="KW-0853">WD repeat</keyword>
<dbReference type="PROSITE" id="PS50082">
    <property type="entry name" value="WD_REPEATS_2"/>
    <property type="match status" value="1"/>
</dbReference>
<dbReference type="InterPro" id="IPR001680">
    <property type="entry name" value="WD40_rpt"/>
</dbReference>
<feature type="region of interest" description="Disordered" evidence="3">
    <location>
        <begin position="961"/>
        <end position="980"/>
    </location>
</feature>
<dbReference type="InterPro" id="IPR023362">
    <property type="entry name" value="PH-BEACH_dom"/>
</dbReference>
<organism evidence="6 7">
    <name type="scientific">Odynerus spinipes</name>
    <dbReference type="NCBI Taxonomy" id="1348599"/>
    <lineage>
        <taxon>Eukaryota</taxon>
        <taxon>Metazoa</taxon>
        <taxon>Ecdysozoa</taxon>
        <taxon>Arthropoda</taxon>
        <taxon>Hexapoda</taxon>
        <taxon>Insecta</taxon>
        <taxon>Pterygota</taxon>
        <taxon>Neoptera</taxon>
        <taxon>Endopterygota</taxon>
        <taxon>Hymenoptera</taxon>
        <taxon>Apocrita</taxon>
        <taxon>Aculeata</taxon>
        <taxon>Vespoidea</taxon>
        <taxon>Vespidae</taxon>
        <taxon>Eumeninae</taxon>
        <taxon>Odynerus</taxon>
    </lineage>
</organism>
<dbReference type="PANTHER" id="PTHR13743:SF86">
    <property type="entry name" value="LYSOSOMAL-TRAFFICKING REGULATOR"/>
    <property type="match status" value="1"/>
</dbReference>
<dbReference type="CDD" id="cd06071">
    <property type="entry name" value="Beach"/>
    <property type="match status" value="1"/>
</dbReference>
<dbReference type="Gene3D" id="2.30.29.30">
    <property type="entry name" value="Pleckstrin-homology domain (PH domain)/Phosphotyrosine-binding domain (PTB)"/>
    <property type="match status" value="1"/>
</dbReference>
<feature type="region of interest" description="Disordered" evidence="3">
    <location>
        <begin position="2060"/>
        <end position="2101"/>
    </location>
</feature>
<gene>
    <name evidence="6" type="ORF">KPH14_001295</name>
</gene>
<dbReference type="PROSITE" id="PS50197">
    <property type="entry name" value="BEACH"/>
    <property type="match status" value="1"/>
</dbReference>
<evidence type="ECO:0000259" key="5">
    <source>
        <dbReference type="PROSITE" id="PS51783"/>
    </source>
</evidence>
<dbReference type="InterPro" id="IPR016024">
    <property type="entry name" value="ARM-type_fold"/>
</dbReference>
<evidence type="ECO:0000256" key="2">
    <source>
        <dbReference type="PROSITE-ProRule" id="PRU00221"/>
    </source>
</evidence>
<dbReference type="SMART" id="SM01026">
    <property type="entry name" value="Beach"/>
    <property type="match status" value="1"/>
</dbReference>
<feature type="domain" description="BEACH" evidence="4">
    <location>
        <begin position="2859"/>
        <end position="3159"/>
    </location>
</feature>
<dbReference type="InterPro" id="IPR036322">
    <property type="entry name" value="WD40_repeat_dom_sf"/>
</dbReference>
<protein>
    <recommendedName>
        <fullName evidence="8">Lysosomal-trafficking regulator</fullName>
    </recommendedName>
</protein>
<proteinExistence type="predicted"/>
<dbReference type="Pfam" id="PF14844">
    <property type="entry name" value="PH_BEACH"/>
    <property type="match status" value="1"/>
</dbReference>
<keyword evidence="7" id="KW-1185">Reference proteome</keyword>
<dbReference type="InterPro" id="IPR000409">
    <property type="entry name" value="BEACH_dom"/>
</dbReference>
<dbReference type="PROSITE" id="PS51783">
    <property type="entry name" value="PH_BEACH"/>
    <property type="match status" value="1"/>
</dbReference>
<reference evidence="6" key="1">
    <citation type="submission" date="2021-08" db="EMBL/GenBank/DDBJ databases">
        <authorList>
            <person name="Misof B."/>
            <person name="Oliver O."/>
            <person name="Podsiadlowski L."/>
            <person name="Donath A."/>
            <person name="Peters R."/>
            <person name="Mayer C."/>
            <person name="Rust J."/>
            <person name="Gunkel S."/>
            <person name="Lesny P."/>
            <person name="Martin S."/>
            <person name="Oeyen J.P."/>
            <person name="Petersen M."/>
            <person name="Panagiotis P."/>
            <person name="Wilbrandt J."/>
            <person name="Tanja T."/>
        </authorList>
    </citation>
    <scope>NUCLEOTIDE SEQUENCE</scope>
    <source>
        <strain evidence="6">GBR_01_08_01A</strain>
        <tissue evidence="6">Thorax + abdomen</tissue>
    </source>
</reference>
<evidence type="ECO:0000313" key="7">
    <source>
        <dbReference type="Proteomes" id="UP001258017"/>
    </source>
</evidence>
<dbReference type="SMART" id="SM00320">
    <property type="entry name" value="WD40"/>
    <property type="match status" value="4"/>
</dbReference>
<dbReference type="Pfam" id="PF02138">
    <property type="entry name" value="Beach"/>
    <property type="match status" value="1"/>
</dbReference>
<dbReference type="SUPFAM" id="SSF48371">
    <property type="entry name" value="ARM repeat"/>
    <property type="match status" value="1"/>
</dbReference>
<dbReference type="SUPFAM" id="SSF81837">
    <property type="entry name" value="BEACH domain"/>
    <property type="match status" value="1"/>
</dbReference>
<dbReference type="EMBL" id="JAIFRP010000104">
    <property type="protein sequence ID" value="KAK2579124.1"/>
    <property type="molecule type" value="Genomic_DNA"/>
</dbReference>
<dbReference type="InterPro" id="IPR036372">
    <property type="entry name" value="BEACH_dom_sf"/>
</dbReference>
<evidence type="ECO:0000313" key="6">
    <source>
        <dbReference type="EMBL" id="KAK2579124.1"/>
    </source>
</evidence>
<reference evidence="6" key="2">
    <citation type="journal article" date="2023" name="Commun. Biol.">
        <title>Intrasexual cuticular hydrocarbon dimorphism in a wasp sheds light on hydrocarbon biosynthesis genes in Hymenoptera.</title>
        <authorList>
            <person name="Moris V.C."/>
            <person name="Podsiadlowski L."/>
            <person name="Martin S."/>
            <person name="Oeyen J.P."/>
            <person name="Donath A."/>
            <person name="Petersen M."/>
            <person name="Wilbrandt J."/>
            <person name="Misof B."/>
            <person name="Liedtke D."/>
            <person name="Thamm M."/>
            <person name="Scheiner R."/>
            <person name="Schmitt T."/>
            <person name="Niehuis O."/>
        </authorList>
    </citation>
    <scope>NUCLEOTIDE SEQUENCE</scope>
    <source>
        <strain evidence="6">GBR_01_08_01A</strain>
    </source>
</reference>
<feature type="repeat" description="WD" evidence="2">
    <location>
        <begin position="3326"/>
        <end position="3367"/>
    </location>
</feature>
<dbReference type="InterPro" id="IPR015943">
    <property type="entry name" value="WD40/YVTN_repeat-like_dom_sf"/>
</dbReference>
<dbReference type="PANTHER" id="PTHR13743">
    <property type="entry name" value="BEIGE/BEACH-RELATED"/>
    <property type="match status" value="1"/>
</dbReference>
<evidence type="ECO:0000259" key="4">
    <source>
        <dbReference type="PROSITE" id="PS50197"/>
    </source>
</evidence>
<dbReference type="Gene3D" id="2.130.10.10">
    <property type="entry name" value="YVTN repeat-like/Quinoprotein amine dehydrogenase"/>
    <property type="match status" value="2"/>
</dbReference>
<comment type="caution">
    <text evidence="6">The sequence shown here is derived from an EMBL/GenBank/DDBJ whole genome shotgun (WGS) entry which is preliminary data.</text>
</comment>
<dbReference type="SUPFAM" id="SSF50978">
    <property type="entry name" value="WD40 repeat-like"/>
    <property type="match status" value="1"/>
</dbReference>
<feature type="domain" description="BEACH-type PH" evidence="5">
    <location>
        <begin position="2745"/>
        <end position="2854"/>
    </location>
</feature>
<accession>A0AAD9VLQ7</accession>
<dbReference type="SUPFAM" id="SSF50729">
    <property type="entry name" value="PH domain-like"/>
    <property type="match status" value="1"/>
</dbReference>
<dbReference type="Proteomes" id="UP001258017">
    <property type="component" value="Unassembled WGS sequence"/>
</dbReference>
<feature type="compositionally biased region" description="Polar residues" evidence="3">
    <location>
        <begin position="962"/>
        <end position="980"/>
    </location>
</feature>